<sequence>MSHHVGDHHDYKEYTHTEMKAPVIQSMSPVIASGVSGLAEELVSHGGTTSTARVSASAVPIVHDTPELRQKSAEDNARYQREQETIARQHEKDLEKKTEAYRKEAEAEAEKIRKQLEAQHARDVEFRKEIVETAIDRQKREIELEAKYAKKELEHERQLALKALEQSKLATNVRVQMDTSAGSTFSSGVSTHVVTNNK</sequence>
<feature type="coiled-coil region" evidence="1">
    <location>
        <begin position="87"/>
        <end position="170"/>
    </location>
</feature>
<dbReference type="AlphaFoldDB" id="A0A1D1VRJ6"/>
<dbReference type="Proteomes" id="UP000186922">
    <property type="component" value="Unassembled WGS sequence"/>
</dbReference>
<evidence type="ECO:0000313" key="2">
    <source>
        <dbReference type="EMBL" id="GAV04192.1"/>
    </source>
</evidence>
<gene>
    <name evidence="2" type="primary">RvY_14505</name>
    <name evidence="2" type="synonym">RvY_14505.1</name>
    <name evidence="2" type="ORF">RvY_14505-1</name>
</gene>
<accession>A0A1D1VRJ6</accession>
<evidence type="ECO:0000313" key="3">
    <source>
        <dbReference type="Proteomes" id="UP000186922"/>
    </source>
</evidence>
<keyword evidence="3" id="KW-1185">Reference proteome</keyword>
<proteinExistence type="predicted"/>
<protein>
    <submittedName>
        <fullName evidence="2">CAHS13</fullName>
    </submittedName>
</protein>
<dbReference type="EMBL" id="BDGG01000010">
    <property type="protein sequence ID" value="GAV04192.1"/>
    <property type="molecule type" value="Genomic_DNA"/>
</dbReference>
<evidence type="ECO:0000256" key="1">
    <source>
        <dbReference type="SAM" id="Coils"/>
    </source>
</evidence>
<name>A0A1D1VRJ6_RAMVA</name>
<reference evidence="2 3" key="1">
    <citation type="journal article" date="2016" name="Nat. Commun.">
        <title>Extremotolerant tardigrade genome and improved radiotolerance of human cultured cells by tardigrade-unique protein.</title>
        <authorList>
            <person name="Hashimoto T."/>
            <person name="Horikawa D.D."/>
            <person name="Saito Y."/>
            <person name="Kuwahara H."/>
            <person name="Kozuka-Hata H."/>
            <person name="Shin-I T."/>
            <person name="Minakuchi Y."/>
            <person name="Ohishi K."/>
            <person name="Motoyama A."/>
            <person name="Aizu T."/>
            <person name="Enomoto A."/>
            <person name="Kondo K."/>
            <person name="Tanaka S."/>
            <person name="Hara Y."/>
            <person name="Koshikawa S."/>
            <person name="Sagara H."/>
            <person name="Miura T."/>
            <person name="Yokobori S."/>
            <person name="Miyagawa K."/>
            <person name="Suzuki Y."/>
            <person name="Kubo T."/>
            <person name="Oyama M."/>
            <person name="Kohara Y."/>
            <person name="Fujiyama A."/>
            <person name="Arakawa K."/>
            <person name="Katayama T."/>
            <person name="Toyoda A."/>
            <person name="Kunieda T."/>
        </authorList>
    </citation>
    <scope>NUCLEOTIDE SEQUENCE [LARGE SCALE GENOMIC DNA]</scope>
    <source>
        <strain evidence="2 3">YOKOZUNA-1</strain>
    </source>
</reference>
<keyword evidence="1" id="KW-0175">Coiled coil</keyword>
<organism evidence="2 3">
    <name type="scientific">Ramazzottius varieornatus</name>
    <name type="common">Water bear</name>
    <name type="synonym">Tardigrade</name>
    <dbReference type="NCBI Taxonomy" id="947166"/>
    <lineage>
        <taxon>Eukaryota</taxon>
        <taxon>Metazoa</taxon>
        <taxon>Ecdysozoa</taxon>
        <taxon>Tardigrada</taxon>
        <taxon>Eutardigrada</taxon>
        <taxon>Parachela</taxon>
        <taxon>Hypsibioidea</taxon>
        <taxon>Ramazzottiidae</taxon>
        <taxon>Ramazzottius</taxon>
    </lineage>
</organism>
<comment type="caution">
    <text evidence="2">The sequence shown here is derived from an EMBL/GenBank/DDBJ whole genome shotgun (WGS) entry which is preliminary data.</text>
</comment>